<dbReference type="PANTHER" id="PTHR11108">
    <property type="entry name" value="FERROCHELATASE"/>
    <property type="match status" value="1"/>
</dbReference>
<dbReference type="Gene3D" id="3.40.50.1400">
    <property type="match status" value="2"/>
</dbReference>
<dbReference type="PANTHER" id="PTHR11108:SF1">
    <property type="entry name" value="FERROCHELATASE, MITOCHONDRIAL"/>
    <property type="match status" value="1"/>
</dbReference>
<evidence type="ECO:0000313" key="2">
    <source>
        <dbReference type="EMBL" id="RCN41952.1"/>
    </source>
</evidence>
<dbReference type="AlphaFoldDB" id="A0A368GC69"/>
<reference evidence="2 3" key="1">
    <citation type="submission" date="2014-10" db="EMBL/GenBank/DDBJ databases">
        <title>Draft genome of the hookworm Ancylostoma caninum.</title>
        <authorList>
            <person name="Mitreva M."/>
        </authorList>
    </citation>
    <scope>NUCLEOTIDE SEQUENCE [LARGE SCALE GENOMIC DNA]</scope>
    <source>
        <strain evidence="2 3">Baltimore</strain>
    </source>
</reference>
<dbReference type="GO" id="GO:0006783">
    <property type="term" value="P:heme biosynthetic process"/>
    <property type="evidence" value="ECO:0007669"/>
    <property type="project" value="InterPro"/>
</dbReference>
<evidence type="ECO:0000256" key="1">
    <source>
        <dbReference type="RuleBase" id="RU004185"/>
    </source>
</evidence>
<dbReference type="GO" id="GO:0004325">
    <property type="term" value="F:ferrochelatase activity"/>
    <property type="evidence" value="ECO:0007669"/>
    <property type="project" value="InterPro"/>
</dbReference>
<dbReference type="EMBL" id="JOJR01000216">
    <property type="protein sequence ID" value="RCN41952.1"/>
    <property type="molecule type" value="Genomic_DNA"/>
</dbReference>
<dbReference type="OrthoDB" id="1323at2759"/>
<dbReference type="Pfam" id="PF00762">
    <property type="entry name" value="Ferrochelatase"/>
    <property type="match status" value="1"/>
</dbReference>
<gene>
    <name evidence="2" type="ORF">ANCCAN_12112</name>
</gene>
<sequence length="470" mass="52952">MIHGYRSTLSVGRLLKRTTDHARRRGFCNNVAERGTHVVFLHFGLPRTEFYAKGYLQQAAAIYYQVPKNIERFIPASLMLNGKIRNCIEKYGNSESFEDTLSRLTERIQGALNTVMPEYEFISCSNAFLFEEPSLEQHLEDVGRGGCSRIVLMPFYPHYSCAQSGVLLNEAERVLQTFTVPATVDGKEVPNERIVPNSSESFRVSALHRWSSHPVAKRLSTQLPDDKSMAVVPISSFVPDFNTFSVLPNIIQTVMMTTIDGGVEKYQDKYVAHPADADARGGGCSRIVLMPFYPHYSCAQSGVLLNEAERVLQTFTVPATVDGKEVPNERIVPNSSESFRVSALHRWSSHPVYWLNVLQPLRGDFGGMLFCAPSLRGYNSEAYRRLVWSTCERVMSGLSDSLPWRLAFFNAWDQWSLPIRDSIKMQAKRLSTQLPDDKSMAVVPISSFVPDFNTFSVLPNIIQTVVGRNE</sequence>
<name>A0A368GC69_ANCCA</name>
<comment type="similarity">
    <text evidence="1">Belongs to the ferrochelatase family.</text>
</comment>
<dbReference type="SUPFAM" id="SSF53800">
    <property type="entry name" value="Chelatase"/>
    <property type="match status" value="2"/>
</dbReference>
<protein>
    <recommendedName>
        <fullName evidence="4">Ferrochelatase</fullName>
    </recommendedName>
</protein>
<evidence type="ECO:0008006" key="4">
    <source>
        <dbReference type="Google" id="ProtNLM"/>
    </source>
</evidence>
<dbReference type="STRING" id="29170.A0A368GC69"/>
<proteinExistence type="inferred from homology"/>
<accession>A0A368GC69</accession>
<organism evidence="2 3">
    <name type="scientific">Ancylostoma caninum</name>
    <name type="common">Dog hookworm</name>
    <dbReference type="NCBI Taxonomy" id="29170"/>
    <lineage>
        <taxon>Eukaryota</taxon>
        <taxon>Metazoa</taxon>
        <taxon>Ecdysozoa</taxon>
        <taxon>Nematoda</taxon>
        <taxon>Chromadorea</taxon>
        <taxon>Rhabditida</taxon>
        <taxon>Rhabditina</taxon>
        <taxon>Rhabditomorpha</taxon>
        <taxon>Strongyloidea</taxon>
        <taxon>Ancylostomatidae</taxon>
        <taxon>Ancylostomatinae</taxon>
        <taxon>Ancylostoma</taxon>
    </lineage>
</organism>
<evidence type="ECO:0000313" key="3">
    <source>
        <dbReference type="Proteomes" id="UP000252519"/>
    </source>
</evidence>
<dbReference type="InterPro" id="IPR001015">
    <property type="entry name" value="Ferrochelatase"/>
</dbReference>
<keyword evidence="3" id="KW-1185">Reference proteome</keyword>
<comment type="caution">
    <text evidence="2">The sequence shown here is derived from an EMBL/GenBank/DDBJ whole genome shotgun (WGS) entry which is preliminary data.</text>
</comment>
<dbReference type="Proteomes" id="UP000252519">
    <property type="component" value="Unassembled WGS sequence"/>
</dbReference>
<dbReference type="GO" id="GO:0005739">
    <property type="term" value="C:mitochondrion"/>
    <property type="evidence" value="ECO:0007669"/>
    <property type="project" value="TreeGrafter"/>
</dbReference>